<gene>
    <name evidence="4" type="ORF">OCBIM_22014396mg</name>
</gene>
<sequence>MDPEEIKKEIESNFVQFFGKDGNAMPVYKYKGHNILYLEMASSALSKLNTVKFRPDDVLLYTYPGTGAHWMYEITNMILAGNSKRTPAIKEDVILDMAPVETLEAVKSPRVLSSHLPLVLIPPKLLQNHKIIYVNRNPKATLLTYYRHLKQANTFQYNGDFPSYFDLHMKGEVPYGDYFKHTQEFYTRYHDKPNVLMVTYEEMKADLSKIVSRVAKFLGRTVSDELIESIVEMCTFDKMKADEKIQTKYYPTDGFKEGATYYHSGKLDTWKKWLTVEQSERVDARVQTEFFEQGIKLNI</sequence>
<dbReference type="OrthoDB" id="205623at2759"/>
<dbReference type="GO" id="GO:0008146">
    <property type="term" value="F:sulfotransferase activity"/>
    <property type="evidence" value="ECO:0007669"/>
    <property type="project" value="InterPro"/>
</dbReference>
<evidence type="ECO:0000256" key="1">
    <source>
        <dbReference type="ARBA" id="ARBA00005771"/>
    </source>
</evidence>
<name>A0A0L8IDS5_OCTBM</name>
<feature type="domain" description="Sulfotransferase" evidence="3">
    <location>
        <begin position="55"/>
        <end position="288"/>
    </location>
</feature>
<reference evidence="4" key="1">
    <citation type="submission" date="2015-07" db="EMBL/GenBank/DDBJ databases">
        <title>MeaNS - Measles Nucleotide Surveillance Program.</title>
        <authorList>
            <person name="Tran T."/>
            <person name="Druce J."/>
        </authorList>
    </citation>
    <scope>NUCLEOTIDE SEQUENCE</scope>
    <source>
        <strain evidence="4">UCB-OBI-ISO-001</strain>
        <tissue evidence="4">Gonad</tissue>
    </source>
</reference>
<keyword evidence="2" id="KW-0808">Transferase</keyword>
<proteinExistence type="inferred from homology"/>
<evidence type="ECO:0000256" key="2">
    <source>
        <dbReference type="ARBA" id="ARBA00022679"/>
    </source>
</evidence>
<dbReference type="EMBL" id="KQ415929">
    <property type="protein sequence ID" value="KOF99623.1"/>
    <property type="molecule type" value="Genomic_DNA"/>
</dbReference>
<dbReference type="AlphaFoldDB" id="A0A0L8IDS5"/>
<dbReference type="KEGG" id="obi:106871853"/>
<organism evidence="4">
    <name type="scientific">Octopus bimaculoides</name>
    <name type="common">California two-spotted octopus</name>
    <dbReference type="NCBI Taxonomy" id="37653"/>
    <lineage>
        <taxon>Eukaryota</taxon>
        <taxon>Metazoa</taxon>
        <taxon>Spiralia</taxon>
        <taxon>Lophotrochozoa</taxon>
        <taxon>Mollusca</taxon>
        <taxon>Cephalopoda</taxon>
        <taxon>Coleoidea</taxon>
        <taxon>Octopodiformes</taxon>
        <taxon>Octopoda</taxon>
        <taxon>Incirrata</taxon>
        <taxon>Octopodidae</taxon>
        <taxon>Octopus</taxon>
    </lineage>
</organism>
<dbReference type="Gene3D" id="3.40.50.300">
    <property type="entry name" value="P-loop containing nucleotide triphosphate hydrolases"/>
    <property type="match status" value="1"/>
</dbReference>
<dbReference type="Pfam" id="PF00685">
    <property type="entry name" value="Sulfotransfer_1"/>
    <property type="match status" value="1"/>
</dbReference>
<accession>A0A0L8IDS5</accession>
<evidence type="ECO:0000313" key="4">
    <source>
        <dbReference type="EMBL" id="KOF99623.1"/>
    </source>
</evidence>
<dbReference type="InterPro" id="IPR000863">
    <property type="entry name" value="Sulfotransferase_dom"/>
</dbReference>
<protein>
    <recommendedName>
        <fullName evidence="3">Sulfotransferase domain-containing protein</fullName>
    </recommendedName>
</protein>
<dbReference type="PANTHER" id="PTHR11783">
    <property type="entry name" value="SULFOTRANSFERASE SULT"/>
    <property type="match status" value="1"/>
</dbReference>
<dbReference type="OMA" id="HNILYLE"/>
<evidence type="ECO:0000259" key="3">
    <source>
        <dbReference type="Pfam" id="PF00685"/>
    </source>
</evidence>
<dbReference type="SUPFAM" id="SSF52540">
    <property type="entry name" value="P-loop containing nucleoside triphosphate hydrolases"/>
    <property type="match status" value="1"/>
</dbReference>
<comment type="similarity">
    <text evidence="1">Belongs to the sulfotransferase 1 family.</text>
</comment>
<dbReference type="InterPro" id="IPR027417">
    <property type="entry name" value="P-loop_NTPase"/>
</dbReference>